<dbReference type="Gene3D" id="2.40.30.170">
    <property type="match status" value="1"/>
</dbReference>
<evidence type="ECO:0000256" key="3">
    <source>
        <dbReference type="ARBA" id="ARBA00022989"/>
    </source>
</evidence>
<comment type="caution">
    <text evidence="9">The sequence shown here is derived from an EMBL/GenBank/DDBJ whole genome shotgun (WGS) entry which is preliminary data.</text>
</comment>
<dbReference type="RefSeq" id="WP_259090391.1">
    <property type="nucleotide sequence ID" value="NZ_BAAAZC010000027.1"/>
</dbReference>
<evidence type="ECO:0000256" key="1">
    <source>
        <dbReference type="ARBA" id="ARBA00004167"/>
    </source>
</evidence>
<evidence type="ECO:0000313" key="9">
    <source>
        <dbReference type="EMBL" id="GAA3982672.1"/>
    </source>
</evidence>
<accession>A0ABP7QHU0</accession>
<reference evidence="10" key="1">
    <citation type="journal article" date="2019" name="Int. J. Syst. Evol. Microbiol.">
        <title>The Global Catalogue of Microorganisms (GCM) 10K type strain sequencing project: providing services to taxonomists for standard genome sequencing and annotation.</title>
        <authorList>
            <consortium name="The Broad Institute Genomics Platform"/>
            <consortium name="The Broad Institute Genome Sequencing Center for Infectious Disease"/>
            <person name="Wu L."/>
            <person name="Ma J."/>
        </authorList>
    </citation>
    <scope>NUCLEOTIDE SEQUENCE [LARGE SCALE GENOMIC DNA]</scope>
    <source>
        <strain evidence="10">JCM 16601</strain>
    </source>
</reference>
<proteinExistence type="predicted"/>
<evidence type="ECO:0000256" key="5">
    <source>
        <dbReference type="SAM" id="Coils"/>
    </source>
</evidence>
<dbReference type="InterPro" id="IPR058634">
    <property type="entry name" value="AaeA-lik-b-barrel"/>
</dbReference>
<keyword evidence="2 6" id="KW-0812">Transmembrane</keyword>
<dbReference type="InterPro" id="IPR050739">
    <property type="entry name" value="MFP"/>
</dbReference>
<organism evidence="9 10">
    <name type="scientific">Mucilaginibacter dorajii</name>
    <dbReference type="NCBI Taxonomy" id="692994"/>
    <lineage>
        <taxon>Bacteria</taxon>
        <taxon>Pseudomonadati</taxon>
        <taxon>Bacteroidota</taxon>
        <taxon>Sphingobacteriia</taxon>
        <taxon>Sphingobacteriales</taxon>
        <taxon>Sphingobacteriaceae</taxon>
        <taxon>Mucilaginibacter</taxon>
    </lineage>
</organism>
<gene>
    <name evidence="9" type="ORF">GCM10022210_37730</name>
</gene>
<dbReference type="Pfam" id="PF25917">
    <property type="entry name" value="BSH_RND"/>
    <property type="match status" value="1"/>
</dbReference>
<dbReference type="Proteomes" id="UP001500742">
    <property type="component" value="Unassembled WGS sequence"/>
</dbReference>
<sequence length="354" mass="39396">MTKQITTHTKTDKIITIVTTWMAGIIALLLLVWGIITLIHLYSYEETDDAQVEAYINPITARVSGFVKEIRYDENQDVKKGDTLLIIDNREYQLQQEEAGAGLQNAKEQVRVLQSNVQTAAKIAEINNAQIAAAKAKLVKQQQEFERFKKLYDAESATKQQLENVQSALDVARSDYQAALNTYQASLSKVNDSRSQITPVLSEIKRRELVLQRNNLDVSYTVVTAPYNGKMGKRTIQPGQQIQVGQTLAYIVDQETGLWVVANFKETQLHDMRIGQSVDITTDAYPDRKIKGQILSLSPATGSRFSLLPPDNSTGNFVKIAQRIPVKIKIDNKAADVAFLSAGMNASVAVPKNQ</sequence>
<evidence type="ECO:0000259" key="7">
    <source>
        <dbReference type="Pfam" id="PF25917"/>
    </source>
</evidence>
<feature type="coiled-coil region" evidence="5">
    <location>
        <begin position="103"/>
        <end position="151"/>
    </location>
</feature>
<dbReference type="PANTHER" id="PTHR30386">
    <property type="entry name" value="MEMBRANE FUSION SUBUNIT OF EMRAB-TOLC MULTIDRUG EFFLUX PUMP"/>
    <property type="match status" value="1"/>
</dbReference>
<feature type="domain" description="p-hydroxybenzoic acid efflux pump subunit AaeA-like beta-barrel" evidence="8">
    <location>
        <begin position="258"/>
        <end position="350"/>
    </location>
</feature>
<name>A0ABP7QHU0_9SPHI</name>
<comment type="subcellular location">
    <subcellularLocation>
        <location evidence="1">Membrane</location>
        <topology evidence="1">Single-pass membrane protein</topology>
    </subcellularLocation>
</comment>
<dbReference type="PANTHER" id="PTHR30386:SF26">
    <property type="entry name" value="TRANSPORT PROTEIN COMB"/>
    <property type="match status" value="1"/>
</dbReference>
<feature type="transmembrane region" description="Helical" evidence="6">
    <location>
        <begin position="21"/>
        <end position="42"/>
    </location>
</feature>
<feature type="domain" description="Multidrug resistance protein MdtA-like barrel-sandwich hybrid" evidence="7">
    <location>
        <begin position="59"/>
        <end position="254"/>
    </location>
</feature>
<protein>
    <submittedName>
        <fullName evidence="9">HlyD family secretion protein</fullName>
    </submittedName>
</protein>
<evidence type="ECO:0000256" key="6">
    <source>
        <dbReference type="SAM" id="Phobius"/>
    </source>
</evidence>
<keyword evidence="10" id="KW-1185">Reference proteome</keyword>
<dbReference type="EMBL" id="BAAAZC010000027">
    <property type="protein sequence ID" value="GAA3982672.1"/>
    <property type="molecule type" value="Genomic_DNA"/>
</dbReference>
<keyword evidence="4 6" id="KW-0472">Membrane</keyword>
<dbReference type="InterPro" id="IPR058625">
    <property type="entry name" value="MdtA-like_BSH"/>
</dbReference>
<dbReference type="SUPFAM" id="SSF111369">
    <property type="entry name" value="HlyD-like secretion proteins"/>
    <property type="match status" value="2"/>
</dbReference>
<dbReference type="Gene3D" id="2.40.50.100">
    <property type="match status" value="1"/>
</dbReference>
<dbReference type="Pfam" id="PF25963">
    <property type="entry name" value="Beta-barrel_AAEA"/>
    <property type="match status" value="1"/>
</dbReference>
<keyword evidence="3 6" id="KW-1133">Transmembrane helix</keyword>
<evidence type="ECO:0000259" key="8">
    <source>
        <dbReference type="Pfam" id="PF25963"/>
    </source>
</evidence>
<keyword evidence="5" id="KW-0175">Coiled coil</keyword>
<evidence type="ECO:0000256" key="2">
    <source>
        <dbReference type="ARBA" id="ARBA00022692"/>
    </source>
</evidence>
<evidence type="ECO:0000313" key="10">
    <source>
        <dbReference type="Proteomes" id="UP001500742"/>
    </source>
</evidence>
<evidence type="ECO:0000256" key="4">
    <source>
        <dbReference type="ARBA" id="ARBA00023136"/>
    </source>
</evidence>